<sequence>MCTCDQSNPVTEEYHTAFSDFETSTPEEWRTSTRYEGDIAPEYTPTPPRRTLQRDFQRAIPRIPIRSTRRMDLTAGVAIVPRRIDFDAVSDVENFDNEEDLGELARETLERLRSAAQQPYVPESTVTPGTYRVRRTRATQYPTEYKRQYAPRMTRITPCGKCLRM</sequence>
<feature type="compositionally biased region" description="Basic and acidic residues" evidence="1">
    <location>
        <begin position="27"/>
        <end position="37"/>
    </location>
</feature>
<organism evidence="2 3">
    <name type="scientific">Lasius platythorax</name>
    <dbReference type="NCBI Taxonomy" id="488582"/>
    <lineage>
        <taxon>Eukaryota</taxon>
        <taxon>Metazoa</taxon>
        <taxon>Ecdysozoa</taxon>
        <taxon>Arthropoda</taxon>
        <taxon>Hexapoda</taxon>
        <taxon>Insecta</taxon>
        <taxon>Pterygota</taxon>
        <taxon>Neoptera</taxon>
        <taxon>Endopterygota</taxon>
        <taxon>Hymenoptera</taxon>
        <taxon>Apocrita</taxon>
        <taxon>Aculeata</taxon>
        <taxon>Formicoidea</taxon>
        <taxon>Formicidae</taxon>
        <taxon>Formicinae</taxon>
        <taxon>Lasius</taxon>
        <taxon>Lasius</taxon>
    </lineage>
</organism>
<name>A0AAV2N4I3_9HYME</name>
<accession>A0AAV2N4I3</accession>
<feature type="region of interest" description="Disordered" evidence="1">
    <location>
        <begin position="17"/>
        <end position="50"/>
    </location>
</feature>
<reference evidence="2 3" key="1">
    <citation type="submission" date="2024-04" db="EMBL/GenBank/DDBJ databases">
        <authorList>
            <consortium name="Molecular Ecology Group"/>
        </authorList>
    </citation>
    <scope>NUCLEOTIDE SEQUENCE [LARGE SCALE GENOMIC DNA]</scope>
</reference>
<dbReference type="Proteomes" id="UP001497644">
    <property type="component" value="Chromosome 1"/>
</dbReference>
<evidence type="ECO:0000313" key="3">
    <source>
        <dbReference type="Proteomes" id="UP001497644"/>
    </source>
</evidence>
<evidence type="ECO:0000313" key="2">
    <source>
        <dbReference type="EMBL" id="CAL1673983.1"/>
    </source>
</evidence>
<protein>
    <submittedName>
        <fullName evidence="2">Uncharacterized protein</fullName>
    </submittedName>
</protein>
<gene>
    <name evidence="2" type="ORF">LPLAT_LOCUS757</name>
</gene>
<evidence type="ECO:0000256" key="1">
    <source>
        <dbReference type="SAM" id="MobiDB-lite"/>
    </source>
</evidence>
<proteinExistence type="predicted"/>
<keyword evidence="3" id="KW-1185">Reference proteome</keyword>
<dbReference type="EMBL" id="OZ034824">
    <property type="protein sequence ID" value="CAL1673983.1"/>
    <property type="molecule type" value="Genomic_DNA"/>
</dbReference>
<dbReference type="AlphaFoldDB" id="A0AAV2N4I3"/>